<dbReference type="Proteomes" id="UP000027222">
    <property type="component" value="Unassembled WGS sequence"/>
</dbReference>
<proteinExistence type="predicted"/>
<protein>
    <recommendedName>
        <fullName evidence="1">BTB domain-containing protein</fullName>
    </recommendedName>
</protein>
<dbReference type="InterPro" id="IPR011333">
    <property type="entry name" value="SKP1/BTB/POZ_sf"/>
</dbReference>
<accession>A0A067TLY5</accession>
<gene>
    <name evidence="2" type="ORF">GALMADRAFT_133543</name>
</gene>
<dbReference type="SUPFAM" id="SSF54695">
    <property type="entry name" value="POZ domain"/>
    <property type="match status" value="1"/>
</dbReference>
<dbReference type="Pfam" id="PF00651">
    <property type="entry name" value="BTB"/>
    <property type="match status" value="1"/>
</dbReference>
<dbReference type="Gene3D" id="3.30.710.10">
    <property type="entry name" value="Potassium Channel Kv1.1, Chain A"/>
    <property type="match status" value="1"/>
</dbReference>
<sequence length="230" mass="26047">MFLPKDSCDYRALSHDLLQLYMAGSNKIKDEDGFDISIQQQPLDSLRKDVANMWRSRMCSDVHIIFALQPTASYQVMSHRFLLSSRSPYFHRVLALSSNEPSIVQLALPSTHFTRSSFYYILGYLYTGTLKFSGRKYCLATALLIFSGSLYLELTALQELILAEITVEMLHGLYYAFLPDHEYSKLVDGNWTTAVNLGCQCGICARRTPRVLQFALEGGTKNDLLERGAC</sequence>
<dbReference type="EMBL" id="KL142368">
    <property type="protein sequence ID" value="KDR84191.1"/>
    <property type="molecule type" value="Genomic_DNA"/>
</dbReference>
<dbReference type="AlphaFoldDB" id="A0A067TLY5"/>
<evidence type="ECO:0000313" key="3">
    <source>
        <dbReference type="Proteomes" id="UP000027222"/>
    </source>
</evidence>
<dbReference type="InterPro" id="IPR000210">
    <property type="entry name" value="BTB/POZ_dom"/>
</dbReference>
<evidence type="ECO:0000259" key="1">
    <source>
        <dbReference type="PROSITE" id="PS50097"/>
    </source>
</evidence>
<organism evidence="2 3">
    <name type="scientific">Galerina marginata (strain CBS 339.88)</name>
    <dbReference type="NCBI Taxonomy" id="685588"/>
    <lineage>
        <taxon>Eukaryota</taxon>
        <taxon>Fungi</taxon>
        <taxon>Dikarya</taxon>
        <taxon>Basidiomycota</taxon>
        <taxon>Agaricomycotina</taxon>
        <taxon>Agaricomycetes</taxon>
        <taxon>Agaricomycetidae</taxon>
        <taxon>Agaricales</taxon>
        <taxon>Agaricineae</taxon>
        <taxon>Strophariaceae</taxon>
        <taxon>Galerina</taxon>
    </lineage>
</organism>
<feature type="domain" description="BTB" evidence="1">
    <location>
        <begin position="60"/>
        <end position="134"/>
    </location>
</feature>
<dbReference type="STRING" id="685588.A0A067TLY5"/>
<keyword evidence="3" id="KW-1185">Reference proteome</keyword>
<evidence type="ECO:0000313" key="2">
    <source>
        <dbReference type="EMBL" id="KDR84191.1"/>
    </source>
</evidence>
<dbReference type="HOGENOM" id="CLU_1204846_0_0_1"/>
<name>A0A067TLY5_GALM3</name>
<dbReference type="PROSITE" id="PS50097">
    <property type="entry name" value="BTB"/>
    <property type="match status" value="1"/>
</dbReference>
<reference evidence="3" key="1">
    <citation type="journal article" date="2014" name="Proc. Natl. Acad. Sci. U.S.A.">
        <title>Extensive sampling of basidiomycete genomes demonstrates inadequacy of the white-rot/brown-rot paradigm for wood decay fungi.</title>
        <authorList>
            <person name="Riley R."/>
            <person name="Salamov A.A."/>
            <person name="Brown D.W."/>
            <person name="Nagy L.G."/>
            <person name="Floudas D."/>
            <person name="Held B.W."/>
            <person name="Levasseur A."/>
            <person name="Lombard V."/>
            <person name="Morin E."/>
            <person name="Otillar R."/>
            <person name="Lindquist E.A."/>
            <person name="Sun H."/>
            <person name="LaButti K.M."/>
            <person name="Schmutz J."/>
            <person name="Jabbour D."/>
            <person name="Luo H."/>
            <person name="Baker S.E."/>
            <person name="Pisabarro A.G."/>
            <person name="Walton J.D."/>
            <person name="Blanchette R.A."/>
            <person name="Henrissat B."/>
            <person name="Martin F."/>
            <person name="Cullen D."/>
            <person name="Hibbett D.S."/>
            <person name="Grigoriev I.V."/>
        </authorList>
    </citation>
    <scope>NUCLEOTIDE SEQUENCE [LARGE SCALE GENOMIC DNA]</scope>
    <source>
        <strain evidence="3">CBS 339.88</strain>
    </source>
</reference>
<dbReference type="OrthoDB" id="2130750at2759"/>